<keyword evidence="3 5" id="KW-1133">Transmembrane helix</keyword>
<organism evidence="6 7">
    <name type="scientific">Vagococcus acidifermentans</name>
    <dbReference type="NCBI Taxonomy" id="564710"/>
    <lineage>
        <taxon>Bacteria</taxon>
        <taxon>Bacillati</taxon>
        <taxon>Bacillota</taxon>
        <taxon>Bacilli</taxon>
        <taxon>Lactobacillales</taxon>
        <taxon>Enterococcaceae</taxon>
        <taxon>Vagococcus</taxon>
    </lineage>
</organism>
<keyword evidence="5" id="KW-1003">Cell membrane</keyword>
<reference evidence="6 7" key="1">
    <citation type="submission" date="2017-05" db="EMBL/GenBank/DDBJ databases">
        <title>Vagococcus spp. assemblies.</title>
        <authorList>
            <person name="Gulvik C.A."/>
        </authorList>
    </citation>
    <scope>NUCLEOTIDE SEQUENCE [LARGE SCALE GENOMIC DNA]</scope>
    <source>
        <strain evidence="6 7">LMG 24798</strain>
    </source>
</reference>
<accession>A0A430B267</accession>
<comment type="caution">
    <text evidence="6">The sequence shown here is derived from an EMBL/GenBank/DDBJ whole genome shotgun (WGS) entry which is preliminary data.</text>
</comment>
<name>A0A430B267_9ENTE</name>
<keyword evidence="4 5" id="KW-0472">Membrane</keyword>
<evidence type="ECO:0000256" key="1">
    <source>
        <dbReference type="ARBA" id="ARBA00004141"/>
    </source>
</evidence>
<comment type="similarity">
    <text evidence="5">Belongs to the 4-toluene sulfonate uptake permease (TSUP) (TC 2.A.102) family.</text>
</comment>
<dbReference type="Proteomes" id="UP000286773">
    <property type="component" value="Unassembled WGS sequence"/>
</dbReference>
<feature type="transmembrane region" description="Helical" evidence="5">
    <location>
        <begin position="243"/>
        <end position="264"/>
    </location>
</feature>
<dbReference type="AlphaFoldDB" id="A0A430B267"/>
<dbReference type="Pfam" id="PF01925">
    <property type="entry name" value="TauE"/>
    <property type="match status" value="1"/>
</dbReference>
<evidence type="ECO:0000256" key="2">
    <source>
        <dbReference type="ARBA" id="ARBA00022692"/>
    </source>
</evidence>
<sequence length="299" mass="32350">MISTIILGGLGLLLLYFVFYLVRDLIAHRDSLKLAENKVKLVIAFFIGIFTDFLDTLGVGSFAPTAMLLDMTKNMEHDRQLPGTLNVAHTIPVMLEAFIFIAVVKVEPMTLFSLIVAAIVGSWVGSRTVSKMPEKKIQFYMGIALIVTAVLMGLRQQGMLDALGAGNEALGLEGGKLVIGIVGNFIFGALMTIGVGLYAPCMAMVYMLGMSPLVAFPIMMASCAGLMPVASAEFIKSDNYSRINTIGIIFGGIIGVIIAAYFVTNLNMDILVWIIIAVVIWSGIIYIRKGLKKDEPETV</sequence>
<feature type="transmembrane region" description="Helical" evidence="5">
    <location>
        <begin position="83"/>
        <end position="104"/>
    </location>
</feature>
<gene>
    <name evidence="6" type="ORF">CBF27_00095</name>
</gene>
<feature type="transmembrane region" description="Helical" evidence="5">
    <location>
        <begin position="6"/>
        <end position="22"/>
    </location>
</feature>
<evidence type="ECO:0000256" key="5">
    <source>
        <dbReference type="RuleBase" id="RU363041"/>
    </source>
</evidence>
<evidence type="ECO:0000313" key="7">
    <source>
        <dbReference type="Proteomes" id="UP000286773"/>
    </source>
</evidence>
<feature type="transmembrane region" description="Helical" evidence="5">
    <location>
        <begin position="137"/>
        <end position="154"/>
    </location>
</feature>
<dbReference type="OrthoDB" id="357960at2"/>
<comment type="subcellular location">
    <subcellularLocation>
        <location evidence="5">Cell membrane</location>
        <topology evidence="5">Multi-pass membrane protein</topology>
    </subcellularLocation>
    <subcellularLocation>
        <location evidence="1">Membrane</location>
        <topology evidence="1">Multi-pass membrane protein</topology>
    </subcellularLocation>
</comment>
<dbReference type="PANTHER" id="PTHR43483">
    <property type="entry name" value="MEMBRANE TRANSPORTER PROTEIN HI_0806-RELATED"/>
    <property type="match status" value="1"/>
</dbReference>
<feature type="transmembrane region" description="Helical" evidence="5">
    <location>
        <begin position="109"/>
        <end position="125"/>
    </location>
</feature>
<feature type="transmembrane region" description="Helical" evidence="5">
    <location>
        <begin position="175"/>
        <end position="199"/>
    </location>
</feature>
<keyword evidence="7" id="KW-1185">Reference proteome</keyword>
<feature type="transmembrane region" description="Helical" evidence="5">
    <location>
        <begin position="270"/>
        <end position="287"/>
    </location>
</feature>
<protein>
    <recommendedName>
        <fullName evidence="5">Probable membrane transporter protein</fullName>
    </recommendedName>
</protein>
<keyword evidence="2 5" id="KW-0812">Transmembrane</keyword>
<dbReference type="RefSeq" id="WP_126811044.1">
    <property type="nucleotide sequence ID" value="NZ_NGKC01000001.1"/>
</dbReference>
<dbReference type="GO" id="GO:0005886">
    <property type="term" value="C:plasma membrane"/>
    <property type="evidence" value="ECO:0007669"/>
    <property type="project" value="UniProtKB-SubCell"/>
</dbReference>
<dbReference type="InterPro" id="IPR002781">
    <property type="entry name" value="TM_pro_TauE-like"/>
</dbReference>
<feature type="transmembrane region" description="Helical" evidence="5">
    <location>
        <begin position="205"/>
        <end position="231"/>
    </location>
</feature>
<dbReference type="EMBL" id="NGKC01000001">
    <property type="protein sequence ID" value="RSU14424.1"/>
    <property type="molecule type" value="Genomic_DNA"/>
</dbReference>
<dbReference type="PANTHER" id="PTHR43483:SF3">
    <property type="entry name" value="MEMBRANE TRANSPORTER PROTEIN HI_0806-RELATED"/>
    <property type="match status" value="1"/>
</dbReference>
<evidence type="ECO:0000313" key="6">
    <source>
        <dbReference type="EMBL" id="RSU14424.1"/>
    </source>
</evidence>
<evidence type="ECO:0000256" key="4">
    <source>
        <dbReference type="ARBA" id="ARBA00023136"/>
    </source>
</evidence>
<feature type="transmembrane region" description="Helical" evidence="5">
    <location>
        <begin position="42"/>
        <end position="63"/>
    </location>
</feature>
<proteinExistence type="inferred from homology"/>
<evidence type="ECO:0000256" key="3">
    <source>
        <dbReference type="ARBA" id="ARBA00022989"/>
    </source>
</evidence>